<dbReference type="InterPro" id="IPR019074">
    <property type="entry name" value="YabQ"/>
</dbReference>
<comment type="caution">
    <text evidence="2">The sequence shown here is derived from an EMBL/GenBank/DDBJ whole genome shotgun (WGS) entry which is preliminary data.</text>
</comment>
<name>A0ABS7C864_9BACL</name>
<dbReference type="Proteomes" id="UP001519887">
    <property type="component" value="Unassembled WGS sequence"/>
</dbReference>
<reference evidence="2 3" key="1">
    <citation type="submission" date="2021-07" db="EMBL/GenBank/DDBJ databases">
        <title>Paenibacillus radiodurans sp. nov., isolated from the southeastern edge of Tengger Desert.</title>
        <authorList>
            <person name="Zhang G."/>
        </authorList>
    </citation>
    <scope>NUCLEOTIDE SEQUENCE [LARGE SCALE GENOMIC DNA]</scope>
    <source>
        <strain evidence="2 3">CCM 7311</strain>
    </source>
</reference>
<keyword evidence="3" id="KW-1185">Reference proteome</keyword>
<dbReference type="Pfam" id="PF09578">
    <property type="entry name" value="Spore_YabQ"/>
    <property type="match status" value="1"/>
</dbReference>
<feature type="transmembrane region" description="Helical" evidence="1">
    <location>
        <begin position="39"/>
        <end position="62"/>
    </location>
</feature>
<gene>
    <name evidence="2" type="primary">yabQ</name>
    <name evidence="2" type="ORF">K0U00_23965</name>
</gene>
<proteinExistence type="predicted"/>
<keyword evidence="1" id="KW-0472">Membrane</keyword>
<evidence type="ECO:0000256" key="1">
    <source>
        <dbReference type="SAM" id="Phobius"/>
    </source>
</evidence>
<dbReference type="NCBIfam" id="TIGR02893">
    <property type="entry name" value="spore_yabQ"/>
    <property type="match status" value="1"/>
</dbReference>
<sequence length="213" mass="24946">MSLSVQWWTMATMLLSGIGMGIVFDGYRVVSDELRIGRLWVPVLDLLYWIAATIIVFQVLSASNEGEVRAYVFLGLLLGIASYYWLFSKIVVKLVHFFIRAVRTLIQIIVKMFIYIVVRPLQLLYRLCKLIISFLIALALFLLKIVIQLTRPLWILVRWMMSPITKPVSRWVVGWWVPLMARWRVAERWKSASGKAARVWQRLTNWKKKDSDE</sequence>
<dbReference type="EMBL" id="JAHZIK010000750">
    <property type="protein sequence ID" value="MBW7457098.1"/>
    <property type="molecule type" value="Genomic_DNA"/>
</dbReference>
<feature type="transmembrane region" description="Helical" evidence="1">
    <location>
        <begin position="6"/>
        <end position="27"/>
    </location>
</feature>
<accession>A0ABS7C864</accession>
<feature type="transmembrane region" description="Helical" evidence="1">
    <location>
        <begin position="98"/>
        <end position="118"/>
    </location>
</feature>
<feature type="transmembrane region" description="Helical" evidence="1">
    <location>
        <begin position="124"/>
        <end position="147"/>
    </location>
</feature>
<organism evidence="2 3">
    <name type="scientific">Paenibacillus sepulcri</name>
    <dbReference type="NCBI Taxonomy" id="359917"/>
    <lineage>
        <taxon>Bacteria</taxon>
        <taxon>Bacillati</taxon>
        <taxon>Bacillota</taxon>
        <taxon>Bacilli</taxon>
        <taxon>Bacillales</taxon>
        <taxon>Paenibacillaceae</taxon>
        <taxon>Paenibacillus</taxon>
    </lineage>
</organism>
<dbReference type="RefSeq" id="WP_210046376.1">
    <property type="nucleotide sequence ID" value="NZ_JBHLVU010000027.1"/>
</dbReference>
<keyword evidence="1" id="KW-1133">Transmembrane helix</keyword>
<feature type="transmembrane region" description="Helical" evidence="1">
    <location>
        <begin position="68"/>
        <end position="86"/>
    </location>
</feature>
<keyword evidence="1" id="KW-0812">Transmembrane</keyword>
<protein>
    <submittedName>
        <fullName evidence="2">Spore cortex biosynthesis protein YabQ</fullName>
    </submittedName>
</protein>
<evidence type="ECO:0000313" key="3">
    <source>
        <dbReference type="Proteomes" id="UP001519887"/>
    </source>
</evidence>
<evidence type="ECO:0000313" key="2">
    <source>
        <dbReference type="EMBL" id="MBW7457098.1"/>
    </source>
</evidence>